<dbReference type="EMBL" id="LZRT01000062">
    <property type="protein sequence ID" value="OUM88364.1"/>
    <property type="molecule type" value="Genomic_DNA"/>
</dbReference>
<evidence type="ECO:0000256" key="1">
    <source>
        <dbReference type="SAM" id="Phobius"/>
    </source>
</evidence>
<keyword evidence="1" id="KW-1133">Transmembrane helix</keyword>
<keyword evidence="1" id="KW-0812">Transmembrane</keyword>
<dbReference type="AlphaFoldDB" id="A0A1Y3PMV4"/>
<accession>A0A1Y3PMV4</accession>
<proteinExistence type="predicted"/>
<protein>
    <submittedName>
        <fullName evidence="2">Uncharacterized protein</fullName>
    </submittedName>
</protein>
<gene>
    <name evidence="2" type="ORF">BAA01_08310</name>
</gene>
<evidence type="ECO:0000313" key="3">
    <source>
        <dbReference type="Proteomes" id="UP000196475"/>
    </source>
</evidence>
<feature type="transmembrane region" description="Helical" evidence="1">
    <location>
        <begin position="9"/>
        <end position="28"/>
    </location>
</feature>
<name>A0A1Y3PMV4_9BACI</name>
<dbReference type="Proteomes" id="UP000196475">
    <property type="component" value="Unassembled WGS sequence"/>
</dbReference>
<comment type="caution">
    <text evidence="2">The sequence shown here is derived from an EMBL/GenBank/DDBJ whole genome shotgun (WGS) entry which is preliminary data.</text>
</comment>
<reference evidence="3" key="1">
    <citation type="submission" date="2016-06" db="EMBL/GenBank/DDBJ databases">
        <authorList>
            <person name="Nascimento L."/>
            <person name="Pereira R.V."/>
            <person name="Martins L.F."/>
            <person name="Quaggio R.B."/>
            <person name="Silva A.M."/>
            <person name="Setubal J.C."/>
        </authorList>
    </citation>
    <scope>NUCLEOTIDE SEQUENCE [LARGE SCALE GENOMIC DNA]</scope>
</reference>
<evidence type="ECO:0000313" key="2">
    <source>
        <dbReference type="EMBL" id="OUM88364.1"/>
    </source>
</evidence>
<keyword evidence="1" id="KW-0472">Membrane</keyword>
<organism evidence="2 3">
    <name type="scientific">Bacillus thermozeamaize</name>
    <dbReference type="NCBI Taxonomy" id="230954"/>
    <lineage>
        <taxon>Bacteria</taxon>
        <taxon>Bacillati</taxon>
        <taxon>Bacillota</taxon>
        <taxon>Bacilli</taxon>
        <taxon>Bacillales</taxon>
        <taxon>Bacillaceae</taxon>
        <taxon>Bacillus</taxon>
    </lineage>
</organism>
<sequence>MSQGRTTKSILVTAVFVSVMVFVLNLLVNPWWIALWRCVQAAILFTLIFFAVDKWLLPWMKSKGLLPAGGKVQEEEGRETRAGQFVDVLAGEDRQEEQDSKP</sequence>
<feature type="transmembrane region" description="Helical" evidence="1">
    <location>
        <begin position="34"/>
        <end position="52"/>
    </location>
</feature>